<accession>A0A1H4FT81</accession>
<organism evidence="1 2">
    <name type="scientific">Pedobacter hartonius</name>
    <dbReference type="NCBI Taxonomy" id="425514"/>
    <lineage>
        <taxon>Bacteria</taxon>
        <taxon>Pseudomonadati</taxon>
        <taxon>Bacteroidota</taxon>
        <taxon>Sphingobacteriia</taxon>
        <taxon>Sphingobacteriales</taxon>
        <taxon>Sphingobacteriaceae</taxon>
        <taxon>Pedobacter</taxon>
    </lineage>
</organism>
<sequence length="29" mass="3205">MSNIEIGALKVHLTDDFLIPEIIGILLLI</sequence>
<evidence type="ECO:0000313" key="1">
    <source>
        <dbReference type="EMBL" id="SEA99732.1"/>
    </source>
</evidence>
<reference evidence="1 2" key="1">
    <citation type="submission" date="2016-10" db="EMBL/GenBank/DDBJ databases">
        <authorList>
            <person name="de Groot N.N."/>
        </authorList>
    </citation>
    <scope>NUCLEOTIDE SEQUENCE [LARGE SCALE GENOMIC DNA]</scope>
    <source>
        <strain evidence="1 2">DSM 19033</strain>
    </source>
</reference>
<evidence type="ECO:0000313" key="2">
    <source>
        <dbReference type="Proteomes" id="UP000198850"/>
    </source>
</evidence>
<dbReference type="STRING" id="425514.SAMN05443550_10877"/>
<name>A0A1H4FT81_9SPHI</name>
<dbReference type="EMBL" id="FNRA01000008">
    <property type="protein sequence ID" value="SEA99732.1"/>
    <property type="molecule type" value="Genomic_DNA"/>
</dbReference>
<dbReference type="Proteomes" id="UP000198850">
    <property type="component" value="Unassembled WGS sequence"/>
</dbReference>
<gene>
    <name evidence="1" type="ORF">SAMN05443550_10877</name>
</gene>
<proteinExistence type="predicted"/>
<keyword evidence="2" id="KW-1185">Reference proteome</keyword>
<dbReference type="AlphaFoldDB" id="A0A1H4FT81"/>
<protein>
    <submittedName>
        <fullName evidence="1">Uncharacterized protein</fullName>
    </submittedName>
</protein>